<dbReference type="AlphaFoldDB" id="A0A922TBY1"/>
<dbReference type="Proteomes" id="UP000052167">
    <property type="component" value="Unassembled WGS sequence"/>
</dbReference>
<name>A0A922TBY1_9HYPH</name>
<evidence type="ECO:0000256" key="1">
    <source>
        <dbReference type="SAM" id="MobiDB-lite"/>
    </source>
</evidence>
<feature type="region of interest" description="Disordered" evidence="1">
    <location>
        <begin position="58"/>
        <end position="81"/>
    </location>
</feature>
<gene>
    <name evidence="3" type="ORF">GV68_19180</name>
</gene>
<feature type="transmembrane region" description="Helical" evidence="2">
    <location>
        <begin position="101"/>
        <end position="123"/>
    </location>
</feature>
<comment type="caution">
    <text evidence="3">The sequence shown here is derived from an EMBL/GenBank/DDBJ whole genome shotgun (WGS) entry which is preliminary data.</text>
</comment>
<keyword evidence="2" id="KW-0472">Membrane</keyword>
<protein>
    <recommendedName>
        <fullName evidence="5">DUF3426 domain-containing protein</fullName>
    </recommendedName>
</protein>
<accession>A0A922TBY1</accession>
<evidence type="ECO:0000256" key="2">
    <source>
        <dbReference type="SAM" id="Phobius"/>
    </source>
</evidence>
<reference evidence="3 4" key="1">
    <citation type="submission" date="2014-06" db="EMBL/GenBank/DDBJ databases">
        <title>Rhizobium pelagicum/R2-400B4.</title>
        <authorList>
            <person name="Kimes N.E."/>
            <person name="Lopez-Perez M."/>
        </authorList>
    </citation>
    <scope>NUCLEOTIDE SEQUENCE [LARGE SCALE GENOMIC DNA]</scope>
    <source>
        <strain evidence="3 4">R2-400B4</strain>
    </source>
</reference>
<evidence type="ECO:0000313" key="4">
    <source>
        <dbReference type="Proteomes" id="UP000052167"/>
    </source>
</evidence>
<dbReference type="EMBL" id="JOKJ01000004">
    <property type="protein sequence ID" value="KEQ10127.1"/>
    <property type="molecule type" value="Genomic_DNA"/>
</dbReference>
<organism evidence="3 4">
    <name type="scientific">Pseudorhizobium pelagicum</name>
    <dbReference type="NCBI Taxonomy" id="1509405"/>
    <lineage>
        <taxon>Bacteria</taxon>
        <taxon>Pseudomonadati</taxon>
        <taxon>Pseudomonadota</taxon>
        <taxon>Alphaproteobacteria</taxon>
        <taxon>Hyphomicrobiales</taxon>
        <taxon>Rhizobiaceae</taxon>
        <taxon>Rhizobium/Agrobacterium group</taxon>
        <taxon>Pseudorhizobium</taxon>
    </lineage>
</organism>
<sequence length="229" mass="24608">MVTKGSCATRARKGRTMAVIDILPPEPVARHVRRGHPGRGGVVDAEFITVARAARDRRFRTETDNRSQSQSDFRRAVPQNPSSTLMERAEKALCRLSADMFSAIVALVFLLVFGLAGGFSLFMGKTNGAVEAPLLDFTHVTLTPQDVNGMRVLLINGIVENRSTDRLQLPAIRADLVTDGHVLATTVVAPPVAGIEGLQSHGFSSRIPHPGGKTPELKLSFATQDASSS</sequence>
<evidence type="ECO:0000313" key="3">
    <source>
        <dbReference type="EMBL" id="KEQ10127.1"/>
    </source>
</evidence>
<keyword evidence="2" id="KW-0812">Transmembrane</keyword>
<evidence type="ECO:0008006" key="5">
    <source>
        <dbReference type="Google" id="ProtNLM"/>
    </source>
</evidence>
<keyword evidence="4" id="KW-1185">Reference proteome</keyword>
<keyword evidence="2" id="KW-1133">Transmembrane helix</keyword>
<proteinExistence type="predicted"/>